<organism evidence="1 3">
    <name type="scientific">Microbispora hainanensis</name>
    <dbReference type="NCBI Taxonomy" id="568844"/>
    <lineage>
        <taxon>Bacteria</taxon>
        <taxon>Bacillati</taxon>
        <taxon>Actinomycetota</taxon>
        <taxon>Actinomycetes</taxon>
        <taxon>Streptosporangiales</taxon>
        <taxon>Streptosporangiaceae</taxon>
        <taxon>Microbispora</taxon>
    </lineage>
</organism>
<evidence type="ECO:0000313" key="1">
    <source>
        <dbReference type="EMBL" id="TQS21122.1"/>
    </source>
</evidence>
<evidence type="ECO:0000313" key="2">
    <source>
        <dbReference type="EMBL" id="WUP73063.1"/>
    </source>
</evidence>
<evidence type="ECO:0000313" key="3">
    <source>
        <dbReference type="Proteomes" id="UP000316541"/>
    </source>
</evidence>
<reference evidence="2" key="2">
    <citation type="submission" date="2022-10" db="EMBL/GenBank/DDBJ databases">
        <title>The complete genomes of actinobacterial strains from the NBC collection.</title>
        <authorList>
            <person name="Joergensen T.S."/>
            <person name="Alvarez Arevalo M."/>
            <person name="Sterndorff E.B."/>
            <person name="Faurdal D."/>
            <person name="Vuksanovic O."/>
            <person name="Mourched A.-S."/>
            <person name="Charusanti P."/>
            <person name="Shaw S."/>
            <person name="Blin K."/>
            <person name="Weber T."/>
        </authorList>
    </citation>
    <scope>NUCLEOTIDE SEQUENCE</scope>
    <source>
        <strain evidence="2">NBC_00254</strain>
    </source>
</reference>
<evidence type="ECO:0008006" key="5">
    <source>
        <dbReference type="Google" id="ProtNLM"/>
    </source>
</evidence>
<accession>A0A544YX65</accession>
<dbReference type="EMBL" id="CP108085">
    <property type="protein sequence ID" value="WUP73063.1"/>
    <property type="molecule type" value="Genomic_DNA"/>
</dbReference>
<gene>
    <name evidence="1" type="ORF">FLX08_13510</name>
    <name evidence="2" type="ORF">OG913_27085</name>
</gene>
<dbReference type="Proteomes" id="UP000316541">
    <property type="component" value="Unassembled WGS sequence"/>
</dbReference>
<sequence length="87" mass="9691">MTDAWTWEYNPDAEHVIAGFPPTVILEVERLADQLAILGRDAVHAGRGPLHGGGLRTLDLYGGRGFLNFIVAEHLRLVLIVRVTWMD</sequence>
<proteinExistence type="predicted"/>
<evidence type="ECO:0000313" key="4">
    <source>
        <dbReference type="Proteomes" id="UP001432011"/>
    </source>
</evidence>
<protein>
    <recommendedName>
        <fullName evidence="5">Type II toxin-antitoxin system RelE/ParE family toxin</fullName>
    </recommendedName>
</protein>
<dbReference type="EMBL" id="VIRM01000013">
    <property type="protein sequence ID" value="TQS21122.1"/>
    <property type="molecule type" value="Genomic_DNA"/>
</dbReference>
<dbReference type="AlphaFoldDB" id="A0A544YX65"/>
<dbReference type="Proteomes" id="UP001432011">
    <property type="component" value="Chromosome"/>
</dbReference>
<name>A0A544YX65_9ACTN</name>
<dbReference type="RefSeq" id="WP_142619170.1">
    <property type="nucleotide sequence ID" value="NZ_CP108085.1"/>
</dbReference>
<reference evidence="1 3" key="1">
    <citation type="submission" date="2019-07" db="EMBL/GenBank/DDBJ databases">
        <title>Microbispora hainanensis DSM 45428.</title>
        <authorList>
            <person name="Thawai C."/>
        </authorList>
    </citation>
    <scope>NUCLEOTIDE SEQUENCE [LARGE SCALE GENOMIC DNA]</scope>
    <source>
        <strain evidence="1 3">DSM 45428</strain>
    </source>
</reference>
<keyword evidence="4" id="KW-1185">Reference proteome</keyword>